<evidence type="ECO:0000313" key="3">
    <source>
        <dbReference type="Proteomes" id="UP000005234"/>
    </source>
</evidence>
<keyword evidence="1" id="KW-0812">Transmembrane</keyword>
<evidence type="ECO:0000256" key="1">
    <source>
        <dbReference type="SAM" id="Phobius"/>
    </source>
</evidence>
<keyword evidence="1" id="KW-0472">Membrane</keyword>
<keyword evidence="1" id="KW-1133">Transmembrane helix</keyword>
<dbReference type="AlphaFoldDB" id="H8L104"/>
<accession>H8L104</accession>
<keyword evidence="3" id="KW-1185">Reference proteome</keyword>
<dbReference type="STRING" id="767434.Fraau_1933"/>
<feature type="transmembrane region" description="Helical" evidence="1">
    <location>
        <begin position="105"/>
        <end position="123"/>
    </location>
</feature>
<gene>
    <name evidence="2" type="ordered locus">Fraau_1933</name>
</gene>
<evidence type="ECO:0000313" key="2">
    <source>
        <dbReference type="EMBL" id="AFC86324.1"/>
    </source>
</evidence>
<organism evidence="2 3">
    <name type="scientific">Frateuria aurantia (strain ATCC 33424 / DSM 6220 / KCTC 2777 / LMG 1558 / NBRC 3245 / NCIMB 13370)</name>
    <name type="common">Acetobacter aurantius</name>
    <dbReference type="NCBI Taxonomy" id="767434"/>
    <lineage>
        <taxon>Bacteria</taxon>
        <taxon>Pseudomonadati</taxon>
        <taxon>Pseudomonadota</taxon>
        <taxon>Gammaproteobacteria</taxon>
        <taxon>Lysobacterales</taxon>
        <taxon>Rhodanobacteraceae</taxon>
        <taxon>Frateuria</taxon>
    </lineage>
</organism>
<dbReference type="EMBL" id="CP003350">
    <property type="protein sequence ID" value="AFC86324.1"/>
    <property type="molecule type" value="Genomic_DNA"/>
</dbReference>
<sequence length="124" mass="13676">MFGPPGRPLLMTMAVLAAIIGLLLICRRLIAKGLGCFDQGIIYMVGKIKGIFHLIGKSKFITSVIIKFMGRRTATDDSAMASAAELDKTNTFVNTALLIGRCANYLRMLFISGILIYAFYLFFK</sequence>
<dbReference type="RefSeq" id="WP_014403329.1">
    <property type="nucleotide sequence ID" value="NC_017033.1"/>
</dbReference>
<feature type="transmembrane region" description="Helical" evidence="1">
    <location>
        <begin position="6"/>
        <end position="25"/>
    </location>
</feature>
<dbReference type="HOGENOM" id="CLU_2000547_0_0_6"/>
<reference evidence="2" key="1">
    <citation type="submission" date="2012-02" db="EMBL/GenBank/DDBJ databases">
        <title>The complete genome of Frateuria aurantia DSM 6220.</title>
        <authorList>
            <consortium name="US DOE Joint Genome Institute (JGI-PGF)"/>
            <person name="Lucas S."/>
            <person name="Copeland A."/>
            <person name="Lapidus A."/>
            <person name="Glavina del Rio T."/>
            <person name="Dalin E."/>
            <person name="Tice H."/>
            <person name="Bruce D."/>
            <person name="Goodwin L."/>
            <person name="Pitluck S."/>
            <person name="Peters L."/>
            <person name="Ovchinnikova G."/>
            <person name="Teshima H."/>
            <person name="Kyrpides N."/>
            <person name="Mavromatis K."/>
            <person name="Ivanova N."/>
            <person name="Brettin T."/>
            <person name="Detter J.C."/>
            <person name="Han C."/>
            <person name="Larimer F."/>
            <person name="Land M."/>
            <person name="Hauser L."/>
            <person name="Markowitz V."/>
            <person name="Cheng J.-F."/>
            <person name="Hugenholtz P."/>
            <person name="Woyke T."/>
            <person name="Wu D."/>
            <person name="Brambilla E."/>
            <person name="Klenk H.-P."/>
            <person name="Eisen J.A."/>
        </authorList>
    </citation>
    <scope>NUCLEOTIDE SEQUENCE</scope>
    <source>
        <strain evidence="2">DSM 6220</strain>
    </source>
</reference>
<name>H8L104_FRAAD</name>
<protein>
    <submittedName>
        <fullName evidence="2">Uncharacterized protein</fullName>
    </submittedName>
</protein>
<dbReference type="Proteomes" id="UP000005234">
    <property type="component" value="Chromosome"/>
</dbReference>
<proteinExistence type="predicted"/>
<dbReference type="KEGG" id="fau:Fraau_1933"/>